<reference evidence="4" key="1">
    <citation type="submission" date="2025-08" db="UniProtKB">
        <authorList>
            <consortium name="RefSeq"/>
        </authorList>
    </citation>
    <scope>IDENTIFICATION</scope>
    <source>
        <tissue evidence="4">Gonads</tissue>
    </source>
</reference>
<gene>
    <name evidence="4" type="primary">LOC115888370</name>
</gene>
<keyword evidence="1" id="KW-1133">Transmembrane helix</keyword>
<accession>A0A6J2YKM8</accession>
<keyword evidence="3" id="KW-1185">Reference proteome</keyword>
<keyword evidence="1" id="KW-0812">Transmembrane</keyword>
<keyword evidence="1" id="KW-0472">Membrane</keyword>
<organism evidence="3 4">
    <name type="scientific">Sitophilus oryzae</name>
    <name type="common">Rice weevil</name>
    <name type="synonym">Curculio oryzae</name>
    <dbReference type="NCBI Taxonomy" id="7048"/>
    <lineage>
        <taxon>Eukaryota</taxon>
        <taxon>Metazoa</taxon>
        <taxon>Ecdysozoa</taxon>
        <taxon>Arthropoda</taxon>
        <taxon>Hexapoda</taxon>
        <taxon>Insecta</taxon>
        <taxon>Pterygota</taxon>
        <taxon>Neoptera</taxon>
        <taxon>Endopterygota</taxon>
        <taxon>Coleoptera</taxon>
        <taxon>Polyphaga</taxon>
        <taxon>Cucujiformia</taxon>
        <taxon>Curculionidae</taxon>
        <taxon>Dryophthorinae</taxon>
        <taxon>Sitophilus</taxon>
    </lineage>
</organism>
<protein>
    <submittedName>
        <fullName evidence="4">Uncharacterized protein LOC115888370 isoform X2</fullName>
    </submittedName>
</protein>
<proteinExistence type="predicted"/>
<dbReference type="Proteomes" id="UP000504635">
    <property type="component" value="Unplaced"/>
</dbReference>
<feature type="chain" id="PRO_5026685134" evidence="2">
    <location>
        <begin position="21"/>
        <end position="497"/>
    </location>
</feature>
<keyword evidence="2" id="KW-0732">Signal</keyword>
<evidence type="ECO:0000313" key="3">
    <source>
        <dbReference type="Proteomes" id="UP000504635"/>
    </source>
</evidence>
<name>A0A6J2YKM8_SITOR</name>
<dbReference type="GeneID" id="115888370"/>
<feature type="signal peptide" evidence="2">
    <location>
        <begin position="1"/>
        <end position="20"/>
    </location>
</feature>
<evidence type="ECO:0000256" key="1">
    <source>
        <dbReference type="SAM" id="Phobius"/>
    </source>
</evidence>
<sequence>MAHILKYFAVLLSFAVLSEAFTLDFDHMEKTIREKRDLTYNYPAPEQCGKTTPKENQLCLYGTPKKPTQLAMVNTTSNTAIIMEARARQVVFVDKNYTIILDGQRSKGSYTANTPPVDSEKMQEFASGYNISLNYCLNEHNAVDLKDFGPKTMALESGSTKIENAVKYITKTFGINFYYYITGFIKGEDNSVVMGVVNAFRNLINERLKFLIPIFPFVTKGWLLLKGGALDVFTIIKGIADFVSKMPYKKLILLPIIFVLGVFTILYKIVEILYSENISEVIGSGVRYITELVLKFFGYKTENGNKMELKVTEDSQFLFDLFSENGKKDPTKTIKPLIDFALGMLGKKLMTVKSINIKGFVNILCNQSIENGLEMAGKIIKLFAPLNLDNIIKPALAGHFKGAMHLLLADVDPAYVEAILPGISLPPGTTLQTHNDTRALFRLPTEEIIRRIPQLHAISNVLDKTALENYNTTLSKEMKKDRNFDREIRLAIRAHLT</sequence>
<dbReference type="OrthoDB" id="10595569at2759"/>
<evidence type="ECO:0000256" key="2">
    <source>
        <dbReference type="SAM" id="SignalP"/>
    </source>
</evidence>
<feature type="transmembrane region" description="Helical" evidence="1">
    <location>
        <begin position="251"/>
        <end position="270"/>
    </location>
</feature>
<dbReference type="AlphaFoldDB" id="A0A6J2YKM8"/>
<dbReference type="RefSeq" id="XP_030763947.1">
    <property type="nucleotide sequence ID" value="XM_030908087.1"/>
</dbReference>
<evidence type="ECO:0000313" key="4">
    <source>
        <dbReference type="RefSeq" id="XP_030763947.1"/>
    </source>
</evidence>